<keyword evidence="16" id="KW-1185">Reference proteome</keyword>
<dbReference type="InterPro" id="IPR045864">
    <property type="entry name" value="aa-tRNA-synth_II/BPL/LPL"/>
</dbReference>
<dbReference type="SUPFAM" id="SSF55681">
    <property type="entry name" value="Class II aaRS and biotin synthetases"/>
    <property type="match status" value="1"/>
</dbReference>
<dbReference type="RefSeq" id="XP_001430428.1">
    <property type="nucleotide sequence ID" value="XM_001430391.2"/>
</dbReference>
<keyword evidence="13" id="KW-0030">Aminoacyl-tRNA synthetase</keyword>
<keyword evidence="6" id="KW-0436">Ligase</keyword>
<keyword evidence="7" id="KW-0479">Metal-binding</keyword>
<evidence type="ECO:0000256" key="3">
    <source>
        <dbReference type="ARBA" id="ARBA00017959"/>
    </source>
</evidence>
<feature type="domain" description="Alanyl-transfer RNA synthetases family profile" evidence="14">
    <location>
        <begin position="295"/>
        <end position="988"/>
    </location>
</feature>
<accession>A0BWW3</accession>
<dbReference type="Gene3D" id="2.40.30.130">
    <property type="match status" value="1"/>
</dbReference>
<dbReference type="InterPro" id="IPR012947">
    <property type="entry name" value="tRNA_SAD"/>
</dbReference>
<dbReference type="SUPFAM" id="SSF101353">
    <property type="entry name" value="Putative anticodon-binding domain of alanyl-tRNA synthetase (AlaRS)"/>
    <property type="match status" value="1"/>
</dbReference>
<evidence type="ECO:0000256" key="10">
    <source>
        <dbReference type="ARBA" id="ARBA00022840"/>
    </source>
</evidence>
<dbReference type="OrthoDB" id="2423964at2759"/>
<keyword evidence="11" id="KW-0694">RNA-binding</keyword>
<dbReference type="InterPro" id="IPR002318">
    <property type="entry name" value="Ala-tRNA-lgiase_IIc"/>
</dbReference>
<dbReference type="PANTHER" id="PTHR11777:SF9">
    <property type="entry name" value="ALANINE--TRNA LIGASE, CYTOPLASMIC"/>
    <property type="match status" value="1"/>
</dbReference>
<keyword evidence="10" id="KW-0067">ATP-binding</keyword>
<dbReference type="SUPFAM" id="SSF50447">
    <property type="entry name" value="Translation proteins"/>
    <property type="match status" value="1"/>
</dbReference>
<dbReference type="FunFam" id="3.30.930.10:FF:000056">
    <property type="entry name" value="Alanine--tRNA ligase"/>
    <property type="match status" value="1"/>
</dbReference>
<dbReference type="STRING" id="5888.A0BWW3"/>
<evidence type="ECO:0000256" key="9">
    <source>
        <dbReference type="ARBA" id="ARBA00022833"/>
    </source>
</evidence>
<dbReference type="InterPro" id="IPR050058">
    <property type="entry name" value="Ala-tRNA_ligase"/>
</dbReference>
<dbReference type="GO" id="GO:0046872">
    <property type="term" value="F:metal ion binding"/>
    <property type="evidence" value="ECO:0007669"/>
    <property type="project" value="UniProtKB-KW"/>
</dbReference>
<dbReference type="OMA" id="YSNEVWK"/>
<comment type="similarity">
    <text evidence="1">Belongs to the class-II aminoacyl-tRNA synthetase family. Alax-L subfamily.</text>
</comment>
<dbReference type="FunCoup" id="A0BWW3">
    <property type="interactions" value="779"/>
</dbReference>
<sequence length="1159" mass="132772">MNNPELEQSTQIAFFASSPKIMVEELEKVEIKSENFDSQMACLQYFSYILSWDIVNARFFYYKYQRLVELELIGKEMTKFLKLVFENKHSELIKGCDKLCEILNTIPVYKKWSNELKSRVADHLKNLVENNFTSISAARLSQYGGQPQDKAFVKIEEREHREIELDGEVDTKYGEQVKFIKSYLTHNSFTQIIYIKSKMQQKEVDETLEEVKTIKAITPKEIKKIVKPQFEANPELFYPTKVFDKFGFTRCKCPKCGAYFWRHTDKKITCGDSNCEGKYSFIGVGTGKGAKGNKITYADAWNGFKKSLTSARVPCTAIDRYPVVARWRNDVDYVAAGIYCFQPFCVTGEMDPPANPLICPQFCVRFNDLDNIGLTGRHYSGFIMLGIQTFNYPEKYVFFKEECVEFNYRWLTEELEINPDDITFIEDVWAGGGNLGPSVEYFVNGLEVGNMVFMQYKYFHDGSYEELPIKIIDTGIGLERIPWLINGSPTSYHDVFAGAFAYLSEKLQVQYSNEVWKAFGPYSCLLNVDEIENVDKTWEYISTQIGYDVPTIKKEIEQLKDMYIILDHTRTVMMVVTDGSLPSNVGGGSNIRNIIRRVFAVLKKNSWWEKLGMDGLLQLFQEHKNDLAKLYGPFGEYKSFDLIIKQEYERWAKTDDDKKVKLEKLLKQKNNQLSIDDWIFAMSTHGIPADTISQISKLPIPGNLYAELADRAARITKAPEAILYNTVHLPETVNLYYQTPKDGKFNAKIVTIFSNVQQQNLPNIVILNQSAFYPFGGGQDYDQGWLTIQGERHFVNNVQKVGKVVLHILDKPLSDPIDTYVNQEILAEIDLDRRTILRNHHTATHIVFAACRRVLGPHVWQNGAHKSVNNAHLDITHFAPLTKEQEQNIENEVNKIILSARQINKGFMSKSDAEKEYGFRLYQGGIVPGNELRVVNIEGIDVEACCGTHCDSTSEVGWVRILKTQKLQDGVVRLYYVAGVKTIEVLNSEGEMINQLVKLWSISKNQLVEEGSKIFQEKKHYETAYNSIKAELIKSQMKYVIDGPNLKTIIQSNETNPTAYFSEIGKYIQQLKDSKKGLIFVADTFLYGAFGDGNFNVEELSKQIEEEGTQLKVNKQNKISVKDGKKCIQVNDVLTFSVLGKFNKNKVLKYLKDLQFALF</sequence>
<dbReference type="InterPro" id="IPR009000">
    <property type="entry name" value="Transl_B-barrel_sf"/>
</dbReference>
<keyword evidence="8" id="KW-0547">Nucleotide-binding</keyword>
<dbReference type="PROSITE" id="PS50860">
    <property type="entry name" value="AA_TRNA_LIGASE_II_ALA"/>
    <property type="match status" value="1"/>
</dbReference>
<dbReference type="GeneID" id="5016212"/>
<evidence type="ECO:0000256" key="2">
    <source>
        <dbReference type="ARBA" id="ARBA00013168"/>
    </source>
</evidence>
<dbReference type="EMBL" id="CT868023">
    <property type="protein sequence ID" value="CAK63030.1"/>
    <property type="molecule type" value="Genomic_DNA"/>
</dbReference>
<proteinExistence type="inferred from homology"/>
<dbReference type="GO" id="GO:0002161">
    <property type="term" value="F:aminoacyl-tRNA deacylase activity"/>
    <property type="evidence" value="ECO:0000318"/>
    <property type="project" value="GO_Central"/>
</dbReference>
<evidence type="ECO:0000256" key="8">
    <source>
        <dbReference type="ARBA" id="ARBA00022741"/>
    </source>
</evidence>
<dbReference type="AlphaFoldDB" id="A0BWW3"/>
<name>A0BWW3_PARTE</name>
<dbReference type="GO" id="GO:0000049">
    <property type="term" value="F:tRNA binding"/>
    <property type="evidence" value="ECO:0007669"/>
    <property type="project" value="UniProtKB-KW"/>
</dbReference>
<dbReference type="Gene3D" id="3.30.54.20">
    <property type="match status" value="1"/>
</dbReference>
<evidence type="ECO:0000259" key="14">
    <source>
        <dbReference type="PROSITE" id="PS50860"/>
    </source>
</evidence>
<reference evidence="15 16" key="1">
    <citation type="journal article" date="2006" name="Nature">
        <title>Global trends of whole-genome duplications revealed by the ciliate Paramecium tetraurelia.</title>
        <authorList>
            <consortium name="Genoscope"/>
            <person name="Aury J.-M."/>
            <person name="Jaillon O."/>
            <person name="Duret L."/>
            <person name="Noel B."/>
            <person name="Jubin C."/>
            <person name="Porcel B.M."/>
            <person name="Segurens B."/>
            <person name="Daubin V."/>
            <person name="Anthouard V."/>
            <person name="Aiach N."/>
            <person name="Arnaiz O."/>
            <person name="Billaut A."/>
            <person name="Beisson J."/>
            <person name="Blanc I."/>
            <person name="Bouhouche K."/>
            <person name="Camara F."/>
            <person name="Duharcourt S."/>
            <person name="Guigo R."/>
            <person name="Gogendeau D."/>
            <person name="Katinka M."/>
            <person name="Keller A.-M."/>
            <person name="Kissmehl R."/>
            <person name="Klotz C."/>
            <person name="Koll F."/>
            <person name="Le Moue A."/>
            <person name="Lepere C."/>
            <person name="Malinsky S."/>
            <person name="Nowacki M."/>
            <person name="Nowak J.K."/>
            <person name="Plattner H."/>
            <person name="Poulain J."/>
            <person name="Ruiz F."/>
            <person name="Serrano V."/>
            <person name="Zagulski M."/>
            <person name="Dessen P."/>
            <person name="Betermier M."/>
            <person name="Weissenbach J."/>
            <person name="Scarpelli C."/>
            <person name="Schachter V."/>
            <person name="Sperling L."/>
            <person name="Meyer E."/>
            <person name="Cohen J."/>
            <person name="Wincker P."/>
        </authorList>
    </citation>
    <scope>NUCLEOTIDE SEQUENCE [LARGE SCALE GENOMIC DNA]</scope>
    <source>
        <strain evidence="15 16">Stock d4-2</strain>
    </source>
</reference>
<dbReference type="Gene3D" id="3.30.980.10">
    <property type="entry name" value="Threonyl-trna Synthetase, Chain A, domain 2"/>
    <property type="match status" value="1"/>
</dbReference>
<gene>
    <name evidence="15" type="ORF">GSPATT00032882001</name>
</gene>
<dbReference type="KEGG" id="ptm:GSPATT00032882001"/>
<dbReference type="Pfam" id="PF07973">
    <property type="entry name" value="tRNA_SAD"/>
    <property type="match status" value="1"/>
</dbReference>
<keyword evidence="9" id="KW-0862">Zinc</keyword>
<keyword evidence="4" id="KW-0963">Cytoplasm</keyword>
<dbReference type="PANTHER" id="PTHR11777">
    <property type="entry name" value="ALANYL-TRNA SYNTHETASE"/>
    <property type="match status" value="1"/>
</dbReference>
<dbReference type="HOGENOM" id="CLU_004485_4_0_1"/>
<dbReference type="InterPro" id="IPR018163">
    <property type="entry name" value="Thr/Ala-tRNA-synth_IIc_edit"/>
</dbReference>
<dbReference type="eggNOG" id="KOG0188">
    <property type="taxonomic scope" value="Eukaryota"/>
</dbReference>
<evidence type="ECO:0000256" key="1">
    <source>
        <dbReference type="ARBA" id="ARBA00008429"/>
    </source>
</evidence>
<dbReference type="InParanoid" id="A0BWW3"/>
<dbReference type="FunFam" id="3.30.980.10:FF:000004">
    <property type="entry name" value="Alanine--tRNA ligase, cytoplasmic"/>
    <property type="match status" value="1"/>
</dbReference>
<dbReference type="NCBIfam" id="TIGR00344">
    <property type="entry name" value="alaS"/>
    <property type="match status" value="1"/>
</dbReference>
<dbReference type="InterPro" id="IPR018162">
    <property type="entry name" value="Ala-tRNA-ligase_IIc_anticod-bd"/>
</dbReference>
<keyword evidence="12" id="KW-0648">Protein biosynthesis</keyword>
<dbReference type="GO" id="GO:0004813">
    <property type="term" value="F:alanine-tRNA ligase activity"/>
    <property type="evidence" value="ECO:0000318"/>
    <property type="project" value="GO_Central"/>
</dbReference>
<protein>
    <recommendedName>
        <fullName evidence="3">Alanine--tRNA ligase</fullName>
        <ecNumber evidence="2">6.1.1.7</ecNumber>
    </recommendedName>
</protein>
<dbReference type="Pfam" id="PF01411">
    <property type="entry name" value="tRNA-synt_2c"/>
    <property type="match status" value="1"/>
</dbReference>
<keyword evidence="5" id="KW-0820">tRNA-binding</keyword>
<dbReference type="GO" id="GO:0005737">
    <property type="term" value="C:cytoplasm"/>
    <property type="evidence" value="ECO:0007669"/>
    <property type="project" value="InterPro"/>
</dbReference>
<dbReference type="InterPro" id="IPR022429">
    <property type="entry name" value="Ala-tRNA_lgiase_arc"/>
</dbReference>
<dbReference type="Gene3D" id="3.30.930.10">
    <property type="entry name" value="Bira Bifunctional Protein, Domain 2"/>
    <property type="match status" value="1"/>
</dbReference>
<dbReference type="SUPFAM" id="SSF55186">
    <property type="entry name" value="ThrRS/AlaRS common domain"/>
    <property type="match status" value="1"/>
</dbReference>
<dbReference type="InterPro" id="IPR018165">
    <property type="entry name" value="Ala-tRNA-synth_IIc_core"/>
</dbReference>
<evidence type="ECO:0000313" key="16">
    <source>
        <dbReference type="Proteomes" id="UP000000600"/>
    </source>
</evidence>
<evidence type="ECO:0000256" key="11">
    <source>
        <dbReference type="ARBA" id="ARBA00022884"/>
    </source>
</evidence>
<evidence type="ECO:0000256" key="5">
    <source>
        <dbReference type="ARBA" id="ARBA00022555"/>
    </source>
</evidence>
<dbReference type="FunFam" id="3.30.54.20:FF:000004">
    <property type="entry name" value="Alanine--tRNA ligase"/>
    <property type="match status" value="1"/>
</dbReference>
<dbReference type="GO" id="GO:0005524">
    <property type="term" value="F:ATP binding"/>
    <property type="evidence" value="ECO:0007669"/>
    <property type="project" value="UniProtKB-KW"/>
</dbReference>
<dbReference type="InterPro" id="IPR018164">
    <property type="entry name" value="Ala-tRNA-synth_IIc_N"/>
</dbReference>
<dbReference type="EC" id="6.1.1.7" evidence="2"/>
<dbReference type="GO" id="GO:0006419">
    <property type="term" value="P:alanyl-tRNA aminoacylation"/>
    <property type="evidence" value="ECO:0000318"/>
    <property type="project" value="GO_Central"/>
</dbReference>
<evidence type="ECO:0000256" key="6">
    <source>
        <dbReference type="ARBA" id="ARBA00022598"/>
    </source>
</evidence>
<evidence type="ECO:0000256" key="12">
    <source>
        <dbReference type="ARBA" id="ARBA00022917"/>
    </source>
</evidence>
<evidence type="ECO:0000256" key="4">
    <source>
        <dbReference type="ARBA" id="ARBA00022490"/>
    </source>
</evidence>
<dbReference type="SMART" id="SM00863">
    <property type="entry name" value="tRNA_SAD"/>
    <property type="match status" value="1"/>
</dbReference>
<evidence type="ECO:0000256" key="13">
    <source>
        <dbReference type="ARBA" id="ARBA00023146"/>
    </source>
</evidence>
<organism evidence="15 16">
    <name type="scientific">Paramecium tetraurelia</name>
    <dbReference type="NCBI Taxonomy" id="5888"/>
    <lineage>
        <taxon>Eukaryota</taxon>
        <taxon>Sar</taxon>
        <taxon>Alveolata</taxon>
        <taxon>Ciliophora</taxon>
        <taxon>Intramacronucleata</taxon>
        <taxon>Oligohymenophorea</taxon>
        <taxon>Peniculida</taxon>
        <taxon>Parameciidae</taxon>
        <taxon>Paramecium</taxon>
    </lineage>
</organism>
<dbReference type="Proteomes" id="UP000000600">
    <property type="component" value="Unassembled WGS sequence"/>
</dbReference>
<dbReference type="PRINTS" id="PR00980">
    <property type="entry name" value="TRNASYNTHALA"/>
</dbReference>
<dbReference type="HAMAP" id="MF_00036_A">
    <property type="entry name" value="Ala_tRNA_synth_A"/>
    <property type="match status" value="1"/>
</dbReference>
<evidence type="ECO:0000256" key="7">
    <source>
        <dbReference type="ARBA" id="ARBA00022723"/>
    </source>
</evidence>
<evidence type="ECO:0000313" key="15">
    <source>
        <dbReference type="EMBL" id="CAK63030.1"/>
    </source>
</evidence>